<dbReference type="SUPFAM" id="SSF55136">
    <property type="entry name" value="Probable bacterial effector-binding domain"/>
    <property type="match status" value="1"/>
</dbReference>
<reference evidence="1 2" key="1">
    <citation type="submission" date="2015-10" db="EMBL/GenBank/DDBJ databases">
        <authorList>
            <person name="Gilbert D.G."/>
        </authorList>
    </citation>
    <scope>NUCLEOTIDE SEQUENCE [LARGE SCALE GENOMIC DNA]</scope>
    <source>
        <strain evidence="1 2">NRRL B-16712</strain>
    </source>
</reference>
<gene>
    <name evidence="1" type="ORF">ADL15_46185</name>
</gene>
<keyword evidence="2" id="KW-1185">Reference proteome</keyword>
<name>A0A117MLC1_9ACTN</name>
<evidence type="ECO:0000313" key="2">
    <source>
        <dbReference type="Proteomes" id="UP000053244"/>
    </source>
</evidence>
<dbReference type="Proteomes" id="UP000053244">
    <property type="component" value="Unassembled WGS sequence"/>
</dbReference>
<dbReference type="Gene3D" id="3.20.80.10">
    <property type="entry name" value="Regulatory factor, effector binding domain"/>
    <property type="match status" value="1"/>
</dbReference>
<evidence type="ECO:0000313" key="1">
    <source>
        <dbReference type="EMBL" id="KUL23559.1"/>
    </source>
</evidence>
<dbReference type="InterPro" id="IPR011256">
    <property type="entry name" value="Reg_factor_effector_dom_sf"/>
</dbReference>
<organism evidence="1 2">
    <name type="scientific">Actinoplanes awajinensis subsp. mycoplanecinus</name>
    <dbReference type="NCBI Taxonomy" id="135947"/>
    <lineage>
        <taxon>Bacteria</taxon>
        <taxon>Bacillati</taxon>
        <taxon>Actinomycetota</taxon>
        <taxon>Actinomycetes</taxon>
        <taxon>Micromonosporales</taxon>
        <taxon>Micromonosporaceae</taxon>
        <taxon>Actinoplanes</taxon>
    </lineage>
</organism>
<accession>A0A117MLC1</accession>
<sequence>MQTSSVADPGARGVESATRRPHNLVGIRSTVELGALHTFPRLILPVMTSALRRTGKRPAGPPTAVFRPRVDGTFEVTAGYPTVGRHVLGRPFTSERLPGGDMVQIMHCGSWSTLLFSYDRLNEWLSARRVSLVSLMWEEYVVGPDLVADSAAWRTRIVVPLPARPASRSAACRFRSA</sequence>
<evidence type="ECO:0008006" key="3">
    <source>
        <dbReference type="Google" id="ProtNLM"/>
    </source>
</evidence>
<comment type="caution">
    <text evidence="1">The sequence shown here is derived from an EMBL/GenBank/DDBJ whole genome shotgun (WGS) entry which is preliminary data.</text>
</comment>
<protein>
    <recommendedName>
        <fullName evidence="3">GyrI-like small molecule binding domain-containing protein</fullName>
    </recommendedName>
</protein>
<proteinExistence type="predicted"/>
<dbReference type="AlphaFoldDB" id="A0A117MLC1"/>
<dbReference type="EMBL" id="LLZH01000331">
    <property type="protein sequence ID" value="KUL23559.1"/>
    <property type="molecule type" value="Genomic_DNA"/>
</dbReference>